<name>A0ACB0ISG3_TRIPR</name>
<evidence type="ECO:0000313" key="2">
    <source>
        <dbReference type="Proteomes" id="UP001177021"/>
    </source>
</evidence>
<dbReference type="EMBL" id="CASHSV030000002">
    <property type="protein sequence ID" value="CAJ2635110.1"/>
    <property type="molecule type" value="Genomic_DNA"/>
</dbReference>
<proteinExistence type="predicted"/>
<organism evidence="1 2">
    <name type="scientific">Trifolium pratense</name>
    <name type="common">Red clover</name>
    <dbReference type="NCBI Taxonomy" id="57577"/>
    <lineage>
        <taxon>Eukaryota</taxon>
        <taxon>Viridiplantae</taxon>
        <taxon>Streptophyta</taxon>
        <taxon>Embryophyta</taxon>
        <taxon>Tracheophyta</taxon>
        <taxon>Spermatophyta</taxon>
        <taxon>Magnoliopsida</taxon>
        <taxon>eudicotyledons</taxon>
        <taxon>Gunneridae</taxon>
        <taxon>Pentapetalae</taxon>
        <taxon>rosids</taxon>
        <taxon>fabids</taxon>
        <taxon>Fabales</taxon>
        <taxon>Fabaceae</taxon>
        <taxon>Papilionoideae</taxon>
        <taxon>50 kb inversion clade</taxon>
        <taxon>NPAAA clade</taxon>
        <taxon>Hologalegina</taxon>
        <taxon>IRL clade</taxon>
        <taxon>Trifolieae</taxon>
        <taxon>Trifolium</taxon>
    </lineage>
</organism>
<evidence type="ECO:0000313" key="1">
    <source>
        <dbReference type="EMBL" id="CAJ2635110.1"/>
    </source>
</evidence>
<sequence>MQSASKRSLQDTVVVHALIATAFSSVEQYVSDQAYSAFDRSRKIKLEFN</sequence>
<keyword evidence="2" id="KW-1185">Reference proteome</keyword>
<accession>A0ACB0ISG3</accession>
<protein>
    <submittedName>
        <fullName evidence="1">Uncharacterized protein</fullName>
    </submittedName>
</protein>
<gene>
    <name evidence="1" type="ORF">MILVUS5_LOCUS5867</name>
</gene>
<reference evidence="1" key="1">
    <citation type="submission" date="2023-10" db="EMBL/GenBank/DDBJ databases">
        <authorList>
            <person name="Rodriguez Cubillos JULIANA M."/>
            <person name="De Vega J."/>
        </authorList>
    </citation>
    <scope>NUCLEOTIDE SEQUENCE</scope>
</reference>
<comment type="caution">
    <text evidence="1">The sequence shown here is derived from an EMBL/GenBank/DDBJ whole genome shotgun (WGS) entry which is preliminary data.</text>
</comment>
<dbReference type="Proteomes" id="UP001177021">
    <property type="component" value="Unassembled WGS sequence"/>
</dbReference>